<dbReference type="Pfam" id="PF13561">
    <property type="entry name" value="adh_short_C2"/>
    <property type="match status" value="1"/>
</dbReference>
<evidence type="ECO:0000313" key="4">
    <source>
        <dbReference type="Proteomes" id="UP000523955"/>
    </source>
</evidence>
<keyword evidence="2" id="KW-0560">Oxidoreductase</keyword>
<keyword evidence="4" id="KW-1185">Reference proteome</keyword>
<dbReference type="InterPro" id="IPR002347">
    <property type="entry name" value="SDR_fam"/>
</dbReference>
<organism evidence="3 4">
    <name type="scientific">Nocardioides luti</name>
    <dbReference type="NCBI Taxonomy" id="2761101"/>
    <lineage>
        <taxon>Bacteria</taxon>
        <taxon>Bacillati</taxon>
        <taxon>Actinomycetota</taxon>
        <taxon>Actinomycetes</taxon>
        <taxon>Propionibacteriales</taxon>
        <taxon>Nocardioidaceae</taxon>
        <taxon>Nocardioides</taxon>
    </lineage>
</organism>
<comment type="caution">
    <text evidence="3">The sequence shown here is derived from an EMBL/GenBank/DDBJ whole genome shotgun (WGS) entry which is preliminary data.</text>
</comment>
<dbReference type="SUPFAM" id="SSF51735">
    <property type="entry name" value="NAD(P)-binding Rossmann-fold domains"/>
    <property type="match status" value="1"/>
</dbReference>
<protein>
    <submittedName>
        <fullName evidence="3">SDR family oxidoreductase</fullName>
    </submittedName>
</protein>
<evidence type="ECO:0000256" key="1">
    <source>
        <dbReference type="ARBA" id="ARBA00006484"/>
    </source>
</evidence>
<dbReference type="GO" id="GO:0016616">
    <property type="term" value="F:oxidoreductase activity, acting on the CH-OH group of donors, NAD or NADP as acceptor"/>
    <property type="evidence" value="ECO:0007669"/>
    <property type="project" value="TreeGrafter"/>
</dbReference>
<dbReference type="GO" id="GO:0030497">
    <property type="term" value="P:fatty acid elongation"/>
    <property type="evidence" value="ECO:0007669"/>
    <property type="project" value="TreeGrafter"/>
</dbReference>
<dbReference type="PRINTS" id="PR00080">
    <property type="entry name" value="SDRFAMILY"/>
</dbReference>
<dbReference type="InterPro" id="IPR020904">
    <property type="entry name" value="Sc_DH/Rdtase_CS"/>
</dbReference>
<dbReference type="Gene3D" id="3.40.50.720">
    <property type="entry name" value="NAD(P)-binding Rossmann-like Domain"/>
    <property type="match status" value="1"/>
</dbReference>
<dbReference type="EMBL" id="JACKXE010000001">
    <property type="protein sequence ID" value="MBB6627560.1"/>
    <property type="molecule type" value="Genomic_DNA"/>
</dbReference>
<dbReference type="PRINTS" id="PR00081">
    <property type="entry name" value="GDHRDH"/>
</dbReference>
<dbReference type="FunFam" id="3.40.50.720:FF:000084">
    <property type="entry name" value="Short-chain dehydrogenase reductase"/>
    <property type="match status" value="1"/>
</dbReference>
<dbReference type="PROSITE" id="PS00061">
    <property type="entry name" value="ADH_SHORT"/>
    <property type="match status" value="1"/>
</dbReference>
<gene>
    <name evidence="3" type="ORF">H5V45_09515</name>
</gene>
<name>A0A7X0RHQ1_9ACTN</name>
<dbReference type="PANTHER" id="PTHR42760">
    <property type="entry name" value="SHORT-CHAIN DEHYDROGENASES/REDUCTASES FAMILY MEMBER"/>
    <property type="match status" value="1"/>
</dbReference>
<dbReference type="PANTHER" id="PTHR42760:SF129">
    <property type="entry name" value="OXIDOREDUCTASE"/>
    <property type="match status" value="1"/>
</dbReference>
<dbReference type="InterPro" id="IPR036291">
    <property type="entry name" value="NAD(P)-bd_dom_sf"/>
</dbReference>
<evidence type="ECO:0000256" key="2">
    <source>
        <dbReference type="ARBA" id="ARBA00023002"/>
    </source>
</evidence>
<evidence type="ECO:0000313" key="3">
    <source>
        <dbReference type="EMBL" id="MBB6627560.1"/>
    </source>
</evidence>
<comment type="similarity">
    <text evidence="1">Belongs to the short-chain dehydrogenases/reductases (SDR) family.</text>
</comment>
<sequence length="253" mass="26670">MSFMGKTAVVTGGASGIGLSIVRSLSAQGAKVLIADLNETGARDVASELDPTGETLTSLGVDISSREAVTYLFEACTKRLGSPDILVNSAGINIDRGIRRVSDAEWRRTLDVNLTGTFHCSQEALRLMIPRREGTIINIASRAWLGWWGQTAYSASKGGVVSMTRSLAIEVAKYGITVNCVAPGLIDTPLLRSEPTEVLERLAQSQPSGTIGRAEDVAWAASFLAGAGARQVTGQVLYVCGGKSVYARPPVTA</sequence>
<reference evidence="3 4" key="1">
    <citation type="submission" date="2020-08" db="EMBL/GenBank/DDBJ databases">
        <authorList>
            <person name="Seo M.-J."/>
        </authorList>
    </citation>
    <scope>NUCLEOTIDE SEQUENCE [LARGE SCALE GENOMIC DNA]</scope>
    <source>
        <strain evidence="3 4">KIGAM211</strain>
    </source>
</reference>
<proteinExistence type="inferred from homology"/>
<dbReference type="AlphaFoldDB" id="A0A7X0RHQ1"/>
<accession>A0A7X0RHQ1</accession>
<dbReference type="Proteomes" id="UP000523955">
    <property type="component" value="Unassembled WGS sequence"/>
</dbReference>